<organism evidence="3 4">
    <name type="scientific">Filimonas effusa</name>
    <dbReference type="NCBI Taxonomy" id="2508721"/>
    <lineage>
        <taxon>Bacteria</taxon>
        <taxon>Pseudomonadati</taxon>
        <taxon>Bacteroidota</taxon>
        <taxon>Chitinophagia</taxon>
        <taxon>Chitinophagales</taxon>
        <taxon>Chitinophagaceae</taxon>
        <taxon>Filimonas</taxon>
    </lineage>
</organism>
<feature type="transmembrane region" description="Helical" evidence="2">
    <location>
        <begin position="30"/>
        <end position="53"/>
    </location>
</feature>
<keyword evidence="1" id="KW-0175">Coiled coil</keyword>
<proteinExistence type="predicted"/>
<name>A0A4Q1D8K8_9BACT</name>
<accession>A0A4Q1D8K8</accession>
<dbReference type="SUPFAM" id="SSF46966">
    <property type="entry name" value="Spectrin repeat"/>
    <property type="match status" value="1"/>
</dbReference>
<dbReference type="Proteomes" id="UP000290545">
    <property type="component" value="Unassembled WGS sequence"/>
</dbReference>
<sequence>MVNLDFNENEELNLQDEENPVKDEKEKNRVAVFMIVCVALLLLLLSVGGWIVYDKIQTKSEWASLQVQFDSSRNILKEEYNRVLQKMDSLNSSNVDLQHELNSKKQQIDKLNADLEKIVSEKNSDLNEARAKIQELNARIKELLSEIENLKAQNRELMAGAGGEGGGTGYKIVSGDSILVNTRPMKLSGGDASPIPHGHSASGRLQVGGINIYPVQGNGEEKSAALSKFTSSLKVVFELTKDSSLISGNKELFLVLSAPNGNTISGAADGKADGKAQPASGSFQTNDGVQKVYTVKLTPYYDKANGSKVEYTWKQNTRFNPGEYKAEVFFNGNKIGEGKQNLKRGTKPFPF</sequence>
<reference evidence="3 4" key="1">
    <citation type="submission" date="2019-01" db="EMBL/GenBank/DDBJ databases">
        <title>Filimonas sp. strain TTM-71.</title>
        <authorList>
            <person name="Chen W.-M."/>
        </authorList>
    </citation>
    <scope>NUCLEOTIDE SEQUENCE [LARGE SCALE GENOMIC DNA]</scope>
    <source>
        <strain evidence="3 4">TTM-71</strain>
    </source>
</reference>
<keyword evidence="2" id="KW-0812">Transmembrane</keyword>
<evidence type="ECO:0000256" key="2">
    <source>
        <dbReference type="SAM" id="Phobius"/>
    </source>
</evidence>
<evidence type="ECO:0000313" key="4">
    <source>
        <dbReference type="Proteomes" id="UP000290545"/>
    </source>
</evidence>
<comment type="caution">
    <text evidence="3">The sequence shown here is derived from an EMBL/GenBank/DDBJ whole genome shotgun (WGS) entry which is preliminary data.</text>
</comment>
<keyword evidence="4" id="KW-1185">Reference proteome</keyword>
<evidence type="ECO:0000313" key="3">
    <source>
        <dbReference type="EMBL" id="RXK85662.1"/>
    </source>
</evidence>
<dbReference type="EMBL" id="SDHZ01000001">
    <property type="protein sequence ID" value="RXK85662.1"/>
    <property type="molecule type" value="Genomic_DNA"/>
</dbReference>
<dbReference type="OrthoDB" id="651093at2"/>
<dbReference type="Gene3D" id="1.20.1170.10">
    <property type="match status" value="1"/>
</dbReference>
<evidence type="ECO:0000256" key="1">
    <source>
        <dbReference type="SAM" id="Coils"/>
    </source>
</evidence>
<feature type="coiled-coil region" evidence="1">
    <location>
        <begin position="73"/>
        <end position="160"/>
    </location>
</feature>
<keyword evidence="2" id="KW-0472">Membrane</keyword>
<gene>
    <name evidence="3" type="ORF">ESB13_02280</name>
</gene>
<dbReference type="AlphaFoldDB" id="A0A4Q1D8K8"/>
<protein>
    <submittedName>
        <fullName evidence="3">Uncharacterized protein</fullName>
    </submittedName>
</protein>
<dbReference type="RefSeq" id="WP_129001415.1">
    <property type="nucleotide sequence ID" value="NZ_SDHZ01000001.1"/>
</dbReference>
<keyword evidence="2" id="KW-1133">Transmembrane helix</keyword>